<dbReference type="AlphaFoldDB" id="A0A5K7ZWF8"/>
<evidence type="ECO:0000313" key="3">
    <source>
        <dbReference type="Proteomes" id="UP000425960"/>
    </source>
</evidence>
<evidence type="ECO:0000313" key="2">
    <source>
        <dbReference type="EMBL" id="BBO84514.1"/>
    </source>
</evidence>
<feature type="domain" description="HTH iclR-type" evidence="1">
    <location>
        <begin position="7"/>
        <end position="67"/>
    </location>
</feature>
<dbReference type="Gene3D" id="1.10.10.10">
    <property type="entry name" value="Winged helix-like DNA-binding domain superfamily/Winged helix DNA-binding domain"/>
    <property type="match status" value="1"/>
</dbReference>
<proteinExistence type="predicted"/>
<dbReference type="InterPro" id="IPR036388">
    <property type="entry name" value="WH-like_DNA-bd_sf"/>
</dbReference>
<dbReference type="KEGG" id="dov:DSCO28_50800"/>
<organism evidence="2 3">
    <name type="scientific">Desulfosarcina ovata subsp. sediminis</name>
    <dbReference type="NCBI Taxonomy" id="885957"/>
    <lineage>
        <taxon>Bacteria</taxon>
        <taxon>Pseudomonadati</taxon>
        <taxon>Thermodesulfobacteriota</taxon>
        <taxon>Desulfobacteria</taxon>
        <taxon>Desulfobacterales</taxon>
        <taxon>Desulfosarcinaceae</taxon>
        <taxon>Desulfosarcina</taxon>
    </lineage>
</organism>
<dbReference type="GO" id="GO:0003677">
    <property type="term" value="F:DNA binding"/>
    <property type="evidence" value="ECO:0007669"/>
    <property type="project" value="InterPro"/>
</dbReference>
<dbReference type="GO" id="GO:0006355">
    <property type="term" value="P:regulation of DNA-templated transcription"/>
    <property type="evidence" value="ECO:0007669"/>
    <property type="project" value="InterPro"/>
</dbReference>
<protein>
    <recommendedName>
        <fullName evidence="1">HTH iclR-type domain-containing protein</fullName>
    </recommendedName>
</protein>
<dbReference type="SUPFAM" id="SSF46785">
    <property type="entry name" value="Winged helix' DNA-binding domain"/>
    <property type="match status" value="1"/>
</dbReference>
<evidence type="ECO:0000259" key="1">
    <source>
        <dbReference type="PROSITE" id="PS51077"/>
    </source>
</evidence>
<dbReference type="InterPro" id="IPR036390">
    <property type="entry name" value="WH_DNA-bd_sf"/>
</dbReference>
<dbReference type="RefSeq" id="WP_155324411.1">
    <property type="nucleotide sequence ID" value="NZ_AP021876.1"/>
</dbReference>
<name>A0A5K7ZWF8_9BACT</name>
<dbReference type="PROSITE" id="PS51077">
    <property type="entry name" value="HTH_ICLR"/>
    <property type="match status" value="1"/>
</dbReference>
<dbReference type="Proteomes" id="UP000425960">
    <property type="component" value="Chromosome"/>
</dbReference>
<dbReference type="EMBL" id="AP021876">
    <property type="protein sequence ID" value="BBO84514.1"/>
    <property type="molecule type" value="Genomic_DNA"/>
</dbReference>
<reference evidence="2 3" key="1">
    <citation type="submission" date="2019-11" db="EMBL/GenBank/DDBJ databases">
        <title>Comparative genomics of hydrocarbon-degrading Desulfosarcina strains.</title>
        <authorList>
            <person name="Watanabe M."/>
            <person name="Kojima H."/>
            <person name="Fukui M."/>
        </authorList>
    </citation>
    <scope>NUCLEOTIDE SEQUENCE [LARGE SCALE GENOMIC DNA]</scope>
    <source>
        <strain evidence="2 3">28bB2T</strain>
    </source>
</reference>
<accession>A0A5K7ZWF8</accession>
<gene>
    <name evidence="2" type="ORF">DSCO28_50800</name>
</gene>
<dbReference type="InterPro" id="IPR005471">
    <property type="entry name" value="Tscrpt_reg_IclR_N"/>
</dbReference>
<sequence length="97" mass="11077">MKACKTLATVETSFAVIDYLANQRQPVFMISIANGTGINYNTLTNHMATLEKLGIICRENEKWRLGMRLALYWTKVKNQKEAELDEIQNDIDRLNAA</sequence>